<evidence type="ECO:0000313" key="6">
    <source>
        <dbReference type="Proteomes" id="UP000790787"/>
    </source>
</evidence>
<dbReference type="AlphaFoldDB" id="A0A1S3XDG8"/>
<dbReference type="FunFam" id="2.70.50.30:FF:000004">
    <property type="entry name" value="Rho GDP-dissociation inhibitor 1"/>
    <property type="match status" value="1"/>
</dbReference>
<evidence type="ECO:0000256" key="2">
    <source>
        <dbReference type="ARBA" id="ARBA00009758"/>
    </source>
</evidence>
<dbReference type="GO" id="GO:0016020">
    <property type="term" value="C:membrane"/>
    <property type="evidence" value="ECO:0000318"/>
    <property type="project" value="GO_Central"/>
</dbReference>
<feature type="region of interest" description="Disordered" evidence="5">
    <location>
        <begin position="31"/>
        <end position="72"/>
    </location>
</feature>
<dbReference type="Pfam" id="PF02115">
    <property type="entry name" value="Rho_GDI"/>
    <property type="match status" value="1"/>
</dbReference>
<dbReference type="OMA" id="IESISCE"/>
<dbReference type="GO" id="GO:0005094">
    <property type="term" value="F:Rho GDP-dissociation inhibitor activity"/>
    <property type="evidence" value="ECO:0000318"/>
    <property type="project" value="GO_Central"/>
</dbReference>
<dbReference type="RefSeq" id="XP_016437889.1">
    <property type="nucleotide sequence ID" value="XM_016582403.2"/>
</dbReference>
<dbReference type="KEGG" id="nta:107763895"/>
<keyword evidence="4" id="KW-0963">Cytoplasm</keyword>
<feature type="compositionally biased region" description="Basic and acidic residues" evidence="5">
    <location>
        <begin position="62"/>
        <end position="72"/>
    </location>
</feature>
<evidence type="ECO:0000313" key="7">
    <source>
        <dbReference type="RefSeq" id="XP_016437889.1"/>
    </source>
</evidence>
<organism evidence="6 7">
    <name type="scientific">Nicotiana tabacum</name>
    <name type="common">Common tobacco</name>
    <dbReference type="NCBI Taxonomy" id="4097"/>
    <lineage>
        <taxon>Eukaryota</taxon>
        <taxon>Viridiplantae</taxon>
        <taxon>Streptophyta</taxon>
        <taxon>Embryophyta</taxon>
        <taxon>Tracheophyta</taxon>
        <taxon>Spermatophyta</taxon>
        <taxon>Magnoliopsida</taxon>
        <taxon>eudicotyledons</taxon>
        <taxon>Gunneridae</taxon>
        <taxon>Pentapetalae</taxon>
        <taxon>asterids</taxon>
        <taxon>lamiids</taxon>
        <taxon>Solanales</taxon>
        <taxon>Solanaceae</taxon>
        <taxon>Nicotianoideae</taxon>
        <taxon>Nicotianeae</taxon>
        <taxon>Nicotiana</taxon>
    </lineage>
</organism>
<name>A0A1S3XDG8_TOBAC</name>
<keyword evidence="6" id="KW-1185">Reference proteome</keyword>
<reference evidence="7" key="2">
    <citation type="submission" date="2025-08" db="UniProtKB">
        <authorList>
            <consortium name="RefSeq"/>
        </authorList>
    </citation>
    <scope>IDENTIFICATION</scope>
    <source>
        <tissue evidence="7">Leaf</tissue>
    </source>
</reference>
<dbReference type="PRINTS" id="PR00492">
    <property type="entry name" value="RHOGDI"/>
</dbReference>
<evidence type="ECO:0000256" key="5">
    <source>
        <dbReference type="SAM" id="MobiDB-lite"/>
    </source>
</evidence>
<evidence type="ECO:0000256" key="3">
    <source>
        <dbReference type="ARBA" id="ARBA00022468"/>
    </source>
</evidence>
<dbReference type="PANTHER" id="PTHR10980:SF61">
    <property type="entry name" value="OS01G0913600 PROTEIN"/>
    <property type="match status" value="1"/>
</dbReference>
<dbReference type="SMR" id="A0A1S3XDG8"/>
<dbReference type="InterPro" id="IPR024792">
    <property type="entry name" value="RhoGDI_dom_sf"/>
</dbReference>
<dbReference type="RefSeq" id="XP_016437889.1">
    <property type="nucleotide sequence ID" value="XM_016582403.1"/>
</dbReference>
<comment type="similarity">
    <text evidence="2">Belongs to the Rho GDI family.</text>
</comment>
<reference evidence="6" key="1">
    <citation type="journal article" date="2014" name="Nat. Commun.">
        <title>The tobacco genome sequence and its comparison with those of tomato and potato.</title>
        <authorList>
            <person name="Sierro N."/>
            <person name="Battey J.N."/>
            <person name="Ouadi S."/>
            <person name="Bakaher N."/>
            <person name="Bovet L."/>
            <person name="Willig A."/>
            <person name="Goepfert S."/>
            <person name="Peitsch M.C."/>
            <person name="Ivanov N.V."/>
        </authorList>
    </citation>
    <scope>NUCLEOTIDE SEQUENCE [LARGE SCALE GENOMIC DNA]</scope>
</reference>
<dbReference type="GO" id="GO:0005829">
    <property type="term" value="C:cytosol"/>
    <property type="evidence" value="ECO:0000318"/>
    <property type="project" value="GO_Central"/>
</dbReference>
<sequence length="229" mass="26215">MSAVVEPISPNKALVINDSNLKMIRRNDAFDEQEEEEANECKKSPLNEEDGGANSVNFENEQLEKENKDDQSLRKEQLLGNVDGFAVEENQDPEVQKPRLYIICPGRSDIELSEPFISSPKACLFTLKEGSRYKLKFSFTVSNNAVSGLKYINTTWKSGVRVDKSQVLLGNFSPRKEPYVYELEEDVTPSGVFARGLYSARTQVIDDKERCYVDIKYYFEIQKQWRESS</sequence>
<dbReference type="OrthoDB" id="1683373at2759"/>
<dbReference type="STRING" id="4097.A0A1S3XDG8"/>
<dbReference type="PaxDb" id="4097-A0A1S3XDG8"/>
<evidence type="ECO:0000256" key="4">
    <source>
        <dbReference type="ARBA" id="ARBA00022490"/>
    </source>
</evidence>
<dbReference type="InterPro" id="IPR014756">
    <property type="entry name" value="Ig_E-set"/>
</dbReference>
<protein>
    <submittedName>
        <fullName evidence="7">Rho GDP-dissociation inhibitor 1-like</fullName>
    </submittedName>
</protein>
<gene>
    <name evidence="7" type="primary">LOC107763895</name>
</gene>
<dbReference type="GeneID" id="107763895"/>
<dbReference type="GO" id="GO:0007266">
    <property type="term" value="P:Rho protein signal transduction"/>
    <property type="evidence" value="ECO:0000318"/>
    <property type="project" value="GO_Central"/>
</dbReference>
<dbReference type="GO" id="GO:0005096">
    <property type="term" value="F:GTPase activator activity"/>
    <property type="evidence" value="ECO:0007669"/>
    <property type="project" value="UniProtKB-KW"/>
</dbReference>
<dbReference type="SUPFAM" id="SSF81296">
    <property type="entry name" value="E set domains"/>
    <property type="match status" value="1"/>
</dbReference>
<dbReference type="PANTHER" id="PTHR10980">
    <property type="entry name" value="RHO GDP-DISSOCIATION INHIBITOR"/>
    <property type="match status" value="1"/>
</dbReference>
<dbReference type="InterPro" id="IPR000406">
    <property type="entry name" value="Rho_GDI"/>
</dbReference>
<dbReference type="Proteomes" id="UP000790787">
    <property type="component" value="Chromosome 15"/>
</dbReference>
<evidence type="ECO:0000256" key="1">
    <source>
        <dbReference type="ARBA" id="ARBA00004496"/>
    </source>
</evidence>
<dbReference type="Gene3D" id="2.70.50.30">
    <property type="entry name" value="Coagulation Factor XIII, subunit A, domain 1"/>
    <property type="match status" value="1"/>
</dbReference>
<keyword evidence="3" id="KW-0343">GTPase activation</keyword>
<comment type="subcellular location">
    <subcellularLocation>
        <location evidence="1">Cytoplasm</location>
    </subcellularLocation>
</comment>
<proteinExistence type="inferred from homology"/>
<accession>A0A1S3XDG8</accession>